<organism evidence="1 2">
    <name type="scientific">Camellia lanceoleosa</name>
    <dbReference type="NCBI Taxonomy" id="1840588"/>
    <lineage>
        <taxon>Eukaryota</taxon>
        <taxon>Viridiplantae</taxon>
        <taxon>Streptophyta</taxon>
        <taxon>Embryophyta</taxon>
        <taxon>Tracheophyta</taxon>
        <taxon>Spermatophyta</taxon>
        <taxon>Magnoliopsida</taxon>
        <taxon>eudicotyledons</taxon>
        <taxon>Gunneridae</taxon>
        <taxon>Pentapetalae</taxon>
        <taxon>asterids</taxon>
        <taxon>Ericales</taxon>
        <taxon>Theaceae</taxon>
        <taxon>Camellia</taxon>
    </lineage>
</organism>
<dbReference type="EMBL" id="CM045761">
    <property type="protein sequence ID" value="KAI8015338.1"/>
    <property type="molecule type" value="Genomic_DNA"/>
</dbReference>
<comment type="caution">
    <text evidence="1">The sequence shown here is derived from an EMBL/GenBank/DDBJ whole genome shotgun (WGS) entry which is preliminary data.</text>
</comment>
<proteinExistence type="predicted"/>
<gene>
    <name evidence="1" type="ORF">LOK49_LG05G00591</name>
</gene>
<name>A0ACC0HQZ7_9ERIC</name>
<protein>
    <submittedName>
        <fullName evidence="1">Protein MODIFIER OF SNC1 11</fullName>
    </submittedName>
</protein>
<evidence type="ECO:0000313" key="1">
    <source>
        <dbReference type="EMBL" id="KAI8015338.1"/>
    </source>
</evidence>
<sequence length="206" mass="22290">MASATEPKAENPSKTPDQQQHLTQPPPSTSDTDSLTKDGDESKISATEAAANSTALKDSNDDNKKKDEEDPAVSNIQRKIRRAERFGMPVQLSEEEKRNSRAQRFGIGSTVHGSDALKKSEEQKRKARAERFGIVQSEPVDEAAKKKARLARFGAATKTDPLEEDKKKARAIRFSQPKSGSLSQVNGKGNNIEMKTAIAGKAGGGT</sequence>
<keyword evidence="2" id="KW-1185">Reference proteome</keyword>
<reference evidence="1 2" key="1">
    <citation type="journal article" date="2022" name="Plant J.">
        <title>Chromosome-level genome of Camellia lanceoleosa provides a valuable resource for understanding genome evolution and self-incompatibility.</title>
        <authorList>
            <person name="Gong W."/>
            <person name="Xiao S."/>
            <person name="Wang L."/>
            <person name="Liao Z."/>
            <person name="Chang Y."/>
            <person name="Mo W."/>
            <person name="Hu G."/>
            <person name="Li W."/>
            <person name="Zhao G."/>
            <person name="Zhu H."/>
            <person name="Hu X."/>
            <person name="Ji K."/>
            <person name="Xiang X."/>
            <person name="Song Q."/>
            <person name="Yuan D."/>
            <person name="Jin S."/>
            <person name="Zhang L."/>
        </authorList>
    </citation>
    <scope>NUCLEOTIDE SEQUENCE [LARGE SCALE GENOMIC DNA]</scope>
    <source>
        <strain evidence="1">SQ_2022a</strain>
    </source>
</reference>
<accession>A0ACC0HQZ7</accession>
<dbReference type="Proteomes" id="UP001060215">
    <property type="component" value="Chromosome 4"/>
</dbReference>
<evidence type="ECO:0000313" key="2">
    <source>
        <dbReference type="Proteomes" id="UP001060215"/>
    </source>
</evidence>